<evidence type="ECO:0000256" key="3">
    <source>
        <dbReference type="ARBA" id="ARBA00022553"/>
    </source>
</evidence>
<dbReference type="Pfam" id="PF02801">
    <property type="entry name" value="Ketoacyl-synt_C"/>
    <property type="match status" value="1"/>
</dbReference>
<evidence type="ECO:0000256" key="4">
    <source>
        <dbReference type="ARBA" id="ARBA00022679"/>
    </source>
</evidence>
<dbReference type="Pfam" id="PF16197">
    <property type="entry name" value="KAsynt_C_assoc"/>
    <property type="match status" value="1"/>
</dbReference>
<dbReference type="Pfam" id="PF00550">
    <property type="entry name" value="PP-binding"/>
    <property type="match status" value="7"/>
</dbReference>
<dbReference type="InterPro" id="IPR009081">
    <property type="entry name" value="PP-bd_ACP"/>
</dbReference>
<feature type="domain" description="Carrier" evidence="6">
    <location>
        <begin position="1226"/>
        <end position="1306"/>
    </location>
</feature>
<feature type="domain" description="Carrier" evidence="6">
    <location>
        <begin position="1665"/>
        <end position="1745"/>
    </location>
</feature>
<keyword evidence="3" id="KW-0597">Phosphoprotein</keyword>
<evidence type="ECO:0000256" key="5">
    <source>
        <dbReference type="SAM" id="MobiDB-lite"/>
    </source>
</evidence>
<dbReference type="Pfam" id="PF08659">
    <property type="entry name" value="KR"/>
    <property type="match status" value="1"/>
</dbReference>
<dbReference type="InterPro" id="IPR014031">
    <property type="entry name" value="Ketoacyl_synth_C"/>
</dbReference>
<feature type="domain" description="Carrier" evidence="6">
    <location>
        <begin position="1552"/>
        <end position="1632"/>
    </location>
</feature>
<protein>
    <submittedName>
        <fullName evidence="8">SDR family NAD(P)-dependent oxidoreductase</fullName>
    </submittedName>
</protein>
<dbReference type="Pfam" id="PF00109">
    <property type="entry name" value="ketoacyl-synt"/>
    <property type="match status" value="1"/>
</dbReference>
<dbReference type="Gene3D" id="3.40.50.720">
    <property type="entry name" value="NAD(P)-binding Rossmann-like Domain"/>
    <property type="match status" value="1"/>
</dbReference>
<dbReference type="PROSITE" id="PS52004">
    <property type="entry name" value="KS3_2"/>
    <property type="match status" value="1"/>
</dbReference>
<dbReference type="InterPro" id="IPR020841">
    <property type="entry name" value="PKS_Beta-ketoAc_synthase_dom"/>
</dbReference>
<dbReference type="SUPFAM" id="SSF52151">
    <property type="entry name" value="FabD/lysophospholipase-like"/>
    <property type="match status" value="1"/>
</dbReference>
<dbReference type="Gene3D" id="3.10.129.110">
    <property type="entry name" value="Polyketide synthase dehydratase"/>
    <property type="match status" value="1"/>
</dbReference>
<keyword evidence="4" id="KW-0808">Transferase</keyword>
<sequence length="2841" mass="308224">MSKKQTTNTASDKRINSRLQETPIAIVGMASVFAESKNLGQFWDTIVNSVNGIQDVPEDRWAIDDYYSADKKEADKSYCKRGGFLPEIDFDPMEFGLPPNILELTDITQLMALVVARDVLADAGVSEESSFDRDRMGITLGVGGGQKQGGQLMSRLQGPVLEKVLKASGLNAEDTNIIVDKFKSAYIPWEENSFPGMLGNVIAGRIANRFNLGGTNCVVDAACAGSLAAIKMAVSDLLEYRSDMMLSGGICCDNSPFMYMSFSKTPAFTDGDCIRPFDDKSNGMMIGEGVGMIALKRLEDAERDGDRIYSVIKGIGSSSDGKFKSIYAPRPEGQLKALKRAYQDAGFDPRTCGLIEAHGTGTKAGDAAEFRGLELLFSENNDQKQHVALGSVKSQVGHTKAAAGTAGLIKAALALHHKVLPATINVDKPNENLDIENTPLYINSETRPWMPRADGIKRQAGISSFGFGGTNFHLVLEEYTSTQQGAYRLNEVAQSFLIAANSKADLINTIEAELKAINVDVELQPYAFNQLVVSHPVKKIKEDHVRCGFVAKNATQAKQMLEQIIKQLKTEQSKEWSTPTGIYYREQGLKTAGKVVALFSGQGSQYVNMGRELVCHFPSMMASQVSIDQQFHQAGQANLSNIVYPIPVFDDQKRSQQELDLRLTQYAQPAIGSFSVGLFNTFKQAGFKADFMAGHSFGELTALWAAEVISETDYMALTMARGQAMSSPQDSDLDAGTMAAVIGNVAEIELQISTIKDVSIANYNANNQAVIAGSSEAIATATTQLTDNGFKVIALPVSAAFHTPLVAHAQQPFAKAIDSVTFNKPKVAVYANATGEAHSEDQAAIKASLKEHILQSVQFSKEINNLYDAGGRIFVEFGPKNVLTRLVDNILEDKAEVFSIATNSNAKQSADLQLRQAAIQLAVLGVELDNIDPYSAIARPTVAPKKSPLAMKLSGASYVSPKTKKVFEDGLTDNWKISNTQPSTPIVKEVIKEVVVEKIVEKIVYVDAQGQPLVNQPSSIQGSSIKESALANNDNQQLASSIENSVDQFVKHQSELLAVHQAYLEGPNQYADTFKSVLAEQAGQQTLPEGLDRTLAMYHDFQTETLRVHETYLNNQTDNMQQMLNTVSNTQHHQSSSSDVASNNVTSNNVASNNTASNVSENAKTTLSVISKSATQPAPVNALNLQQQLQATHQTIQSAQAKPSVDIQPVNKKSNEVAPLSGLSVDSAQAIESTMLSVVADKTGYPTEMLELSMDMEADLGIDSIKRVEILGAVQDEIADLPELDAEQLSQMRTLAEIVTYMNSVMGTVVSSSVNATNATANTASTLYSSTSSIDAQAIDINVIENIMLSVVADKTGYPTEMLELSMDMEADLGIDSIKRVEILGAVQDEIADLPELDAEQLSQMRTLAEIVTYMNSVMGTIVSNSANTASIVANSATSIDTKAIENIMLSVVADKTGYPTEMLELSMDMEADLGIDSIKRVEILGAVQDEIADLPELDAEQLSQMRTLAEIVTYMSSVMGSIVSSSAGAVNHANAASTVASSTSSIDAQAIDINVIEKTMLSVVADKTGYPTEMLELSMDMEADLGIDSIKRVEILGAVQDEIDDLPELDAEQLSQMRTLAEIVTYMNSVMGTVVSSSVNPANATANKTSTVASSTSSIDAQSIDINVIEKTMLSVVADKTGYPTEMLELSMDMEADLGIDSIKRVEILGAVQDEITDLPELDAEQLSQMRTLAEIVTYMNSVMGSVVSSSVNPTDAKANTTSIVTSSTSSIDAQSIDINVIEKTMLSVVADKTGYPTEMLELSMDMEADLGIDSIKRVEILGAVQDEITDLPELDAEQLSQMRTLAEIVTYMNSVMGTVVSSSANNASPIVSSTSSIDAQAIDINVIEKTMLSVVADKTGYPTEMLELSMDMEADLGIDSIKRVEILGAVQDEITDLPELDAEQLSQMRTLDEIICYMQSVQTGPIVNAHCSLNVANEETHVNPTPEKSIVLDPSPSATVEIKKLAALECINSSVENKHLLLVNDGLDSGVATANELSTLGWTVTVLTPSWVKSKITKAFNKSILQVSLSELTEQTLNQVLETQDQWLSVIYLHPKTAVEGIAFESQYKKGLQLAFLLAKLTKLNQNANEKNNGDRSSFLVLTRQGGDFATQNIDKKADLVQGGLSGLVKTLAHEWDNVFCRIVDIPTKYNANKVAKIVVGELNDKQRLPVEVGFNTEGRLSLVAKETDSYQLESGNQLDQDAVFLVSGGAKGVTAHCVIEIANQYQCKFILLGRSRYQAQEDDWSLSSATEGDLKKAAMQHLINSGEKPSPKLIKQMIRPVLANREITQTLQAIETLGGIAEYVSADVCDKEKLQQAINPICDLWGPITGVIHGAGVLADKLIEQKTLAEFDQVYNTKIEGLNALLACCELEKLKHLVLFSSAAGFYGNPAQSDYAIANEILNKAAYRFKALYPTTQVLSFNWGPWDGGMVTPELKRMFDERGVYIIPVQSGASLLVSELAAKHNRCVQIVVGTDMSGTDSENLVDQRVVDQSIVDQNNDNALRESSHQQIKTFNHLDNALLVDHKIDGQQVLPTVCAIAWLKSTCESLYPEYQYQGIEDFKLFKGIVFDGSQAGEYVIDTKILEHKVLNSKTIQESDNTLRIEVTVGSENKQGKPVFHYKSTVNLAKPLVENTPLAYQGILPKLVKKQSAQAASLYLDGSLFHGLSLQGIKHIHQLDDSGLLLECVIDKSVTQAEGEFLLEETNVFANDLVYQAMLVWTSKQMGSGSLPTSTAAWQVFREVKVDEFFFIKLNIIKTTGQSVFADLLLIDQNNNIISKITAAEVTCSASLSELFKVSA</sequence>
<feature type="domain" description="Carrier" evidence="6">
    <location>
        <begin position="1339"/>
        <end position="1419"/>
    </location>
</feature>
<dbReference type="RefSeq" id="WP_341626552.1">
    <property type="nucleotide sequence ID" value="NZ_JBAKBA010000002.1"/>
</dbReference>
<dbReference type="PANTHER" id="PTHR43074">
    <property type="entry name" value="OMEGA-3 POLYUNSATURATED FATTY ACID SYNTHASE PFAB-RELATED"/>
    <property type="match status" value="1"/>
</dbReference>
<dbReference type="SMART" id="SM00827">
    <property type="entry name" value="PKS_AT"/>
    <property type="match status" value="1"/>
</dbReference>
<dbReference type="InterPro" id="IPR036736">
    <property type="entry name" value="ACP-like_sf"/>
</dbReference>
<dbReference type="CDD" id="cd00833">
    <property type="entry name" value="PKS"/>
    <property type="match status" value="1"/>
</dbReference>
<comment type="caution">
    <text evidence="8">The sequence shown here is derived from an EMBL/GenBank/DDBJ whole genome shotgun (WGS) entry which is preliminary data.</text>
</comment>
<dbReference type="CDD" id="cd08953">
    <property type="entry name" value="KR_2_SDR_x"/>
    <property type="match status" value="1"/>
</dbReference>
<feature type="domain" description="Ketosynthase family 3 (KS3)" evidence="7">
    <location>
        <begin position="21"/>
        <end position="478"/>
    </location>
</feature>
<dbReference type="InterPro" id="IPR032821">
    <property type="entry name" value="PKS_assoc"/>
</dbReference>
<evidence type="ECO:0000313" key="8">
    <source>
        <dbReference type="EMBL" id="MEL0657793.1"/>
    </source>
</evidence>
<dbReference type="InterPro" id="IPR014043">
    <property type="entry name" value="Acyl_transferase_dom"/>
</dbReference>
<dbReference type="SMART" id="SM00825">
    <property type="entry name" value="PKS_KS"/>
    <property type="match status" value="1"/>
</dbReference>
<dbReference type="Proteomes" id="UP001366060">
    <property type="component" value="Unassembled WGS sequence"/>
</dbReference>
<dbReference type="Gene3D" id="3.30.70.250">
    <property type="entry name" value="Malonyl-CoA ACP transacylase, ACP-binding"/>
    <property type="match status" value="1"/>
</dbReference>
<dbReference type="SMART" id="SM00822">
    <property type="entry name" value="PKS_KR"/>
    <property type="match status" value="1"/>
</dbReference>
<dbReference type="NCBIfam" id="TIGR02813">
    <property type="entry name" value="omega_3_PfaA"/>
    <property type="match status" value="2"/>
</dbReference>
<accession>A0ABU9H7L5</accession>
<dbReference type="InterPro" id="IPR016035">
    <property type="entry name" value="Acyl_Trfase/lysoPLipase"/>
</dbReference>
<dbReference type="Gene3D" id="3.40.366.10">
    <property type="entry name" value="Malonyl-Coenzyme A Acyl Carrier Protein, domain 2"/>
    <property type="match status" value="1"/>
</dbReference>
<dbReference type="SUPFAM" id="SSF53901">
    <property type="entry name" value="Thiolase-like"/>
    <property type="match status" value="1"/>
</dbReference>
<keyword evidence="9" id="KW-1185">Reference proteome</keyword>
<dbReference type="SUPFAM" id="SSF51735">
    <property type="entry name" value="NAD(P)-binding Rossmann-fold domains"/>
    <property type="match status" value="2"/>
</dbReference>
<feature type="domain" description="Carrier" evidence="6">
    <location>
        <begin position="1778"/>
        <end position="1858"/>
    </location>
</feature>
<dbReference type="Pfam" id="PF00698">
    <property type="entry name" value="Acyl_transf_1"/>
    <property type="match status" value="1"/>
</dbReference>
<dbReference type="SUPFAM" id="SSF47336">
    <property type="entry name" value="ACP-like"/>
    <property type="match status" value="7"/>
</dbReference>
<dbReference type="PROSITE" id="PS50075">
    <property type="entry name" value="CARRIER"/>
    <property type="match status" value="7"/>
</dbReference>
<dbReference type="Gene3D" id="1.10.1200.10">
    <property type="entry name" value="ACP-like"/>
    <property type="match status" value="7"/>
</dbReference>
<reference evidence="8 9" key="1">
    <citation type="submission" date="2024-02" db="EMBL/GenBank/DDBJ databases">
        <title>Bacteria isolated from the canopy kelp, Nereocystis luetkeana.</title>
        <authorList>
            <person name="Pfister C.A."/>
            <person name="Younker I.T."/>
            <person name="Light S.H."/>
        </authorList>
    </citation>
    <scope>NUCLEOTIDE SEQUENCE [LARGE SCALE GENOMIC DNA]</scope>
    <source>
        <strain evidence="8 9">TI.2.07</strain>
    </source>
</reference>
<dbReference type="InterPro" id="IPR014030">
    <property type="entry name" value="Ketoacyl_synth_N"/>
</dbReference>
<evidence type="ECO:0000256" key="1">
    <source>
        <dbReference type="ARBA" id="ARBA00006484"/>
    </source>
</evidence>
<organism evidence="8 9">
    <name type="scientific">Psychromonas arctica</name>
    <dbReference type="NCBI Taxonomy" id="168275"/>
    <lineage>
        <taxon>Bacteria</taxon>
        <taxon>Pseudomonadati</taxon>
        <taxon>Pseudomonadota</taxon>
        <taxon>Gammaproteobacteria</taxon>
        <taxon>Alteromonadales</taxon>
        <taxon>Psychromonadaceae</taxon>
        <taxon>Psychromonas</taxon>
    </lineage>
</organism>
<evidence type="ECO:0000256" key="2">
    <source>
        <dbReference type="ARBA" id="ARBA00022450"/>
    </source>
</evidence>
<dbReference type="EMBL" id="JBAKBA010000002">
    <property type="protein sequence ID" value="MEL0657793.1"/>
    <property type="molecule type" value="Genomic_DNA"/>
</dbReference>
<feature type="compositionally biased region" description="Low complexity" evidence="5">
    <location>
        <begin position="1135"/>
        <end position="1159"/>
    </location>
</feature>
<dbReference type="PANTHER" id="PTHR43074:SF1">
    <property type="entry name" value="BETA-KETOACYL SYNTHASE FAMILY PROTEIN-RELATED"/>
    <property type="match status" value="1"/>
</dbReference>
<dbReference type="InterPro" id="IPR016039">
    <property type="entry name" value="Thiolase-like"/>
</dbReference>
<dbReference type="InterPro" id="IPR001227">
    <property type="entry name" value="Ac_transferase_dom_sf"/>
</dbReference>
<dbReference type="InterPro" id="IPR013968">
    <property type="entry name" value="PKS_KR"/>
</dbReference>
<dbReference type="InterPro" id="IPR016036">
    <property type="entry name" value="Malonyl_transacylase_ACP-bd"/>
</dbReference>
<dbReference type="InterPro" id="IPR036291">
    <property type="entry name" value="NAD(P)-bd_dom_sf"/>
</dbReference>
<gene>
    <name evidence="8" type="ORF">V6255_01475</name>
</gene>
<feature type="domain" description="Carrier" evidence="6">
    <location>
        <begin position="1440"/>
        <end position="1520"/>
    </location>
</feature>
<dbReference type="InterPro" id="IPR052568">
    <property type="entry name" value="PKS-FAS_Synthase"/>
</dbReference>
<keyword evidence="2" id="KW-0596">Phosphopantetheine</keyword>
<feature type="domain" description="Carrier" evidence="6">
    <location>
        <begin position="1884"/>
        <end position="1964"/>
    </location>
</feature>
<evidence type="ECO:0000313" key="9">
    <source>
        <dbReference type="Proteomes" id="UP001366060"/>
    </source>
</evidence>
<dbReference type="SUPFAM" id="SSF55048">
    <property type="entry name" value="Probable ACP-binding domain of malonyl-CoA ACP transacylase"/>
    <property type="match status" value="1"/>
</dbReference>
<proteinExistence type="inferred from homology"/>
<dbReference type="Gene3D" id="3.40.47.10">
    <property type="match status" value="1"/>
</dbReference>
<dbReference type="InterPro" id="IPR057326">
    <property type="entry name" value="KR_dom"/>
</dbReference>
<evidence type="ECO:0000259" key="7">
    <source>
        <dbReference type="PROSITE" id="PS52004"/>
    </source>
</evidence>
<feature type="region of interest" description="Disordered" evidence="5">
    <location>
        <begin position="1127"/>
        <end position="1159"/>
    </location>
</feature>
<comment type="similarity">
    <text evidence="1">Belongs to the short-chain dehydrogenases/reductases (SDR) family.</text>
</comment>
<evidence type="ECO:0000259" key="6">
    <source>
        <dbReference type="PROSITE" id="PS50075"/>
    </source>
</evidence>
<dbReference type="InterPro" id="IPR042104">
    <property type="entry name" value="PKS_dehydratase_sf"/>
</dbReference>
<dbReference type="InterPro" id="IPR004432">
    <property type="entry name" value="Omega_3_polyunsat_FA_synth"/>
</dbReference>
<name>A0ABU9H7L5_9GAMM</name>